<proteinExistence type="predicted"/>
<protein>
    <recommendedName>
        <fullName evidence="1">DUF551 domain-containing protein</fullName>
    </recommendedName>
</protein>
<reference evidence="2 3" key="1">
    <citation type="submission" date="2016-08" db="EMBL/GenBank/DDBJ databases">
        <authorList>
            <person name="Seilhamer J.J."/>
        </authorList>
    </citation>
    <scope>NUCLEOTIDE SEQUENCE [LARGE SCALE GENOMIC DNA]</scope>
    <source>
        <strain evidence="2 3">DX4</strain>
    </source>
</reference>
<evidence type="ECO:0000313" key="3">
    <source>
        <dbReference type="Proteomes" id="UP000094313"/>
    </source>
</evidence>
<organism evidence="2 3">
    <name type="scientific">Pedobacter steynii</name>
    <dbReference type="NCBI Taxonomy" id="430522"/>
    <lineage>
        <taxon>Bacteria</taxon>
        <taxon>Pseudomonadati</taxon>
        <taxon>Bacteroidota</taxon>
        <taxon>Sphingobacteriia</taxon>
        <taxon>Sphingobacteriales</taxon>
        <taxon>Sphingobacteriaceae</taxon>
        <taxon>Pedobacter</taxon>
    </lineage>
</organism>
<dbReference type="InterPro" id="IPR007539">
    <property type="entry name" value="DUF551"/>
</dbReference>
<gene>
    <name evidence="2" type="ORF">BFS30_27050</name>
</gene>
<evidence type="ECO:0000259" key="1">
    <source>
        <dbReference type="Pfam" id="PF04448"/>
    </source>
</evidence>
<dbReference type="AlphaFoldDB" id="A0A1D7QPF3"/>
<dbReference type="EMBL" id="CP017141">
    <property type="protein sequence ID" value="AOM80495.1"/>
    <property type="molecule type" value="Genomic_DNA"/>
</dbReference>
<feature type="domain" description="DUF551" evidence="1">
    <location>
        <begin position="6"/>
        <end position="67"/>
    </location>
</feature>
<dbReference type="Pfam" id="PF04448">
    <property type="entry name" value="DUF551"/>
    <property type="match status" value="1"/>
</dbReference>
<evidence type="ECO:0000313" key="2">
    <source>
        <dbReference type="EMBL" id="AOM80495.1"/>
    </source>
</evidence>
<keyword evidence="3" id="KW-1185">Reference proteome</keyword>
<accession>A0A1D7QPF3</accession>
<name>A0A1D7QPF3_9SPHI</name>
<dbReference type="KEGG" id="psty:BFS30_27050"/>
<sequence length="78" mass="9310">MTTKDWISTDQQLPKDHGYKLITVMNPELEYGYHIARYNTYLQEWELQEEENLSPCLKVTGWMDLPELFSKNRISSLQ</sequence>
<dbReference type="Proteomes" id="UP000094313">
    <property type="component" value="Chromosome"/>
</dbReference>